<evidence type="ECO:0000256" key="1">
    <source>
        <dbReference type="SAM" id="MobiDB-lite"/>
    </source>
</evidence>
<sequence length="331" mass="37220">MALSGPVLSSHVPGIEVVSMIHGPTVQAQEDWSGFSNSKARRKLQNRLNQRSSRRRKAAGGRVSSDLNDLSATFREAYERSGKVIRAPAVVSDGYLMRTGTAVCPERSTYPDHCGIVTTVKPEPTECIYDRSLFYMTVTAKDFRSFVTQASIFPLSVDHALLTILHFNLVRALLQNVLILGVDPNDMEHDISSPWTSASSSSSLTNFPPSLRPTHCQLNTPHHPEFDILPFAQYRDNLIMVQDIIDDVELCCDLMYGVDTQTEQSICNKDIVGARTGFIVWSDPSQPRNWEVDEAFFLKWKHLFRGCQDVIDAANYWRSKRGEPDLVLEEV</sequence>
<dbReference type="EMBL" id="JBFCZG010000001">
    <property type="protein sequence ID" value="KAL3427482.1"/>
    <property type="molecule type" value="Genomic_DNA"/>
</dbReference>
<dbReference type="PANTHER" id="PTHR38116:SF1">
    <property type="entry name" value="BZIP DOMAIN-CONTAINING PROTEIN"/>
    <property type="match status" value="1"/>
</dbReference>
<keyword evidence="3" id="KW-1185">Reference proteome</keyword>
<accession>A0ABR4PVU6</accession>
<organism evidence="2 3">
    <name type="scientific">Phlyctema vagabunda</name>
    <dbReference type="NCBI Taxonomy" id="108571"/>
    <lineage>
        <taxon>Eukaryota</taxon>
        <taxon>Fungi</taxon>
        <taxon>Dikarya</taxon>
        <taxon>Ascomycota</taxon>
        <taxon>Pezizomycotina</taxon>
        <taxon>Leotiomycetes</taxon>
        <taxon>Helotiales</taxon>
        <taxon>Dermateaceae</taxon>
        <taxon>Phlyctema</taxon>
    </lineage>
</organism>
<dbReference type="PANTHER" id="PTHR38116">
    <property type="entry name" value="CHROMOSOME 7, WHOLE GENOME SHOTGUN SEQUENCE"/>
    <property type="match status" value="1"/>
</dbReference>
<gene>
    <name evidence="2" type="ORF">PVAG01_00991</name>
</gene>
<name>A0ABR4PVU6_9HELO</name>
<evidence type="ECO:0000313" key="3">
    <source>
        <dbReference type="Proteomes" id="UP001629113"/>
    </source>
</evidence>
<feature type="region of interest" description="Disordered" evidence="1">
    <location>
        <begin position="40"/>
        <end position="64"/>
    </location>
</feature>
<dbReference type="InterPro" id="IPR021833">
    <property type="entry name" value="DUF3425"/>
</dbReference>
<evidence type="ECO:0000313" key="2">
    <source>
        <dbReference type="EMBL" id="KAL3427482.1"/>
    </source>
</evidence>
<proteinExistence type="predicted"/>
<dbReference type="Pfam" id="PF11905">
    <property type="entry name" value="DUF3425"/>
    <property type="match status" value="1"/>
</dbReference>
<reference evidence="2 3" key="1">
    <citation type="submission" date="2024-06" db="EMBL/GenBank/DDBJ databases">
        <title>Complete genome of Phlyctema vagabunda strain 19-DSS-EL-015.</title>
        <authorList>
            <person name="Fiorenzani C."/>
        </authorList>
    </citation>
    <scope>NUCLEOTIDE SEQUENCE [LARGE SCALE GENOMIC DNA]</scope>
    <source>
        <strain evidence="2 3">19-DSS-EL-015</strain>
    </source>
</reference>
<dbReference type="CDD" id="cd14688">
    <property type="entry name" value="bZIP_YAP"/>
    <property type="match status" value="1"/>
</dbReference>
<dbReference type="Proteomes" id="UP001629113">
    <property type="component" value="Unassembled WGS sequence"/>
</dbReference>
<comment type="caution">
    <text evidence="2">The sequence shown here is derived from an EMBL/GenBank/DDBJ whole genome shotgun (WGS) entry which is preliminary data.</text>
</comment>
<protein>
    <submittedName>
        <fullName evidence="2">Uncharacterized protein</fullName>
    </submittedName>
</protein>